<feature type="domain" description="SSD" evidence="4">
    <location>
        <begin position="422"/>
        <end position="582"/>
    </location>
</feature>
<feature type="transmembrane region" description="Helical" evidence="3">
    <location>
        <begin position="451"/>
        <end position="479"/>
    </location>
</feature>
<dbReference type="Pfam" id="PF12349">
    <property type="entry name" value="Sterol-sensing"/>
    <property type="match status" value="1"/>
</dbReference>
<dbReference type="PANTHER" id="PTHR10796">
    <property type="entry name" value="PATCHED-RELATED"/>
    <property type="match status" value="1"/>
</dbReference>
<dbReference type="SUPFAM" id="SSF82866">
    <property type="entry name" value="Multidrug efflux transporter AcrB transmembrane domain"/>
    <property type="match status" value="2"/>
</dbReference>
<feature type="transmembrane region" description="Helical" evidence="3">
    <location>
        <begin position="965"/>
        <end position="991"/>
    </location>
</feature>
<dbReference type="GO" id="GO:0016020">
    <property type="term" value="C:membrane"/>
    <property type="evidence" value="ECO:0007669"/>
    <property type="project" value="TreeGrafter"/>
</dbReference>
<feature type="compositionally biased region" description="Polar residues" evidence="2">
    <location>
        <begin position="187"/>
        <end position="198"/>
    </location>
</feature>
<dbReference type="EMBL" id="OA882049">
    <property type="protein sequence ID" value="CAD7272229.1"/>
    <property type="molecule type" value="Genomic_DNA"/>
</dbReference>
<gene>
    <name evidence="5" type="ORF">NMOB1V02_LOCUS171</name>
</gene>
<feature type="region of interest" description="Disordered" evidence="2">
    <location>
        <begin position="183"/>
        <end position="203"/>
    </location>
</feature>
<keyword evidence="3" id="KW-0812">Transmembrane</keyword>
<proteinExistence type="inferred from homology"/>
<evidence type="ECO:0000256" key="3">
    <source>
        <dbReference type="SAM" id="Phobius"/>
    </source>
</evidence>
<organism evidence="5">
    <name type="scientific">Notodromas monacha</name>
    <dbReference type="NCBI Taxonomy" id="399045"/>
    <lineage>
        <taxon>Eukaryota</taxon>
        <taxon>Metazoa</taxon>
        <taxon>Ecdysozoa</taxon>
        <taxon>Arthropoda</taxon>
        <taxon>Crustacea</taxon>
        <taxon>Oligostraca</taxon>
        <taxon>Ostracoda</taxon>
        <taxon>Podocopa</taxon>
        <taxon>Podocopida</taxon>
        <taxon>Cypridocopina</taxon>
        <taxon>Cypridoidea</taxon>
        <taxon>Cyprididae</taxon>
        <taxon>Notodromas</taxon>
    </lineage>
</organism>
<accession>A0A7R9G7S6</accession>
<evidence type="ECO:0000259" key="4">
    <source>
        <dbReference type="PROSITE" id="PS50156"/>
    </source>
</evidence>
<dbReference type="AlphaFoldDB" id="A0A7R9G7S6"/>
<protein>
    <recommendedName>
        <fullName evidence="4">SSD domain-containing protein</fullName>
    </recommendedName>
</protein>
<dbReference type="PROSITE" id="PS50156">
    <property type="entry name" value="SSD"/>
    <property type="match status" value="1"/>
</dbReference>
<feature type="transmembrane region" description="Helical" evidence="3">
    <location>
        <begin position="897"/>
        <end position="915"/>
    </location>
</feature>
<feature type="transmembrane region" description="Helical" evidence="3">
    <location>
        <begin position="557"/>
        <end position="582"/>
    </location>
</feature>
<keyword evidence="3" id="KW-0472">Membrane</keyword>
<feature type="transmembrane region" description="Helical" evidence="3">
    <location>
        <begin position="57"/>
        <end position="79"/>
    </location>
</feature>
<feature type="transmembrane region" description="Helical" evidence="3">
    <location>
        <begin position="523"/>
        <end position="545"/>
    </location>
</feature>
<feature type="region of interest" description="Disordered" evidence="2">
    <location>
        <begin position="1004"/>
        <end position="1025"/>
    </location>
</feature>
<keyword evidence="3" id="KW-1133">Transmembrane helix</keyword>
<dbReference type="Proteomes" id="UP000678499">
    <property type="component" value="Unassembled WGS sequence"/>
</dbReference>
<comment type="similarity">
    <text evidence="1">Belongs to the patched family.</text>
</comment>
<dbReference type="EMBL" id="CAJPEX010000012">
    <property type="protein sequence ID" value="CAG0912381.1"/>
    <property type="molecule type" value="Genomic_DNA"/>
</dbReference>
<dbReference type="Gene3D" id="1.20.1640.10">
    <property type="entry name" value="Multidrug efflux transporter AcrB transmembrane domain"/>
    <property type="match status" value="2"/>
</dbReference>
<feature type="transmembrane region" description="Helical" evidence="3">
    <location>
        <begin position="845"/>
        <end position="864"/>
    </location>
</feature>
<dbReference type="InterPro" id="IPR053958">
    <property type="entry name" value="HMGCR/SNAP/NPC1-like_SSD"/>
</dbReference>
<evidence type="ECO:0000313" key="6">
    <source>
        <dbReference type="Proteomes" id="UP000678499"/>
    </source>
</evidence>
<name>A0A7R9G7S6_9CRUS</name>
<dbReference type="InterPro" id="IPR051697">
    <property type="entry name" value="Patched_domain-protein"/>
</dbReference>
<feature type="transmembrane region" description="Helical" evidence="3">
    <location>
        <begin position="423"/>
        <end position="444"/>
    </location>
</feature>
<reference evidence="5" key="1">
    <citation type="submission" date="2020-11" db="EMBL/GenBank/DDBJ databases">
        <authorList>
            <person name="Tran Van P."/>
        </authorList>
    </citation>
    <scope>NUCLEOTIDE SEQUENCE</scope>
</reference>
<evidence type="ECO:0000313" key="5">
    <source>
        <dbReference type="EMBL" id="CAD7272229.1"/>
    </source>
</evidence>
<dbReference type="OrthoDB" id="6510177at2759"/>
<feature type="transmembrane region" description="Helical" evidence="3">
    <location>
        <begin position="936"/>
        <end position="959"/>
    </location>
</feature>
<sequence>MAFTDKRAVVDDAEAGPSKSRKGCMASVEEALDYISIVIQDSMESCFYRLGVFMGTYPLRTIGFALFACAVLGGGMFFFQIRDDQDVWLPYNSELRQKKQWLEANFPPKLYFETALIVGDNVLTPDVLQFMSDLDAMVSVLETDEASWESLCARPGQLVPLMGADVKLELRRKRAISGGKSDVNAIHGSNVQETQSLKPSEGDTDDAFEMMKSTGAPATELKPFLVSGPDLTKEATPTIESISSITPVAEVQDDGFFQSIFGFEVDEDVQKLFRKYMKHMDKGGQCMKSNVLSLFEESFDKPSDDIDYANLSQSFITGEFTKVLHQKSLLSDAQNLSLTLSGIFLDANGSVAGAKGAIMTWLVESPLGPEMSPENIIINVWERKFIKSVLEFSVNNSLPGVKVYAFGHFSFKDAMASMQDQNMAILFGGFALILIYVTITLGKFNCLEQRILISLVGVMNVALSILASYGLCSYAGLFFGPIHPILPFLLLGIGVDDMFVIVQALKTLSPTDKAIPVPQRIGYALKSAGVSITITSATDILAFGIGSTTVMPSLSSFCLFAAAGILCVFLLQLTVFVPCLALDEKRMDSRKNACCPCVPMAVGYEPNTFSQKSYLVLFFKRVFAPVILSTPVKILATLLCLGMVAVNFWGMMHMQHNFDPRKYITWGSYQDLYLKAMEQYFPHSGETGAFHIGQIDYWKETDALEELYSSVVAERSIRTETVDFWHHSFVQWIRKNNRTVEFDEEIDFVEALREFLLGTRDGHHYLQDITFNGTLLGEFQILTSLLKYKHVPLTLSYDREEAMNAISNIERSITFMSAPPGQRHLGAYTVMYITWQANKIISGELVRNLGLTMSAVFAVTLVLIGDVRVSLWVFACVAFTLVDIAGSMHFWGLNIEIVTSICLILAVGLAVDYAAHIGHMFVALKGTKQERAEATLVRIGPAVFNGAFSTFLALVMLGYTDDYAFSAFFKVFFCVVFYGSFHGLIFLPVILSLVGPSTTYRPAPLNNKDDTGRRNSQELMENGNGCAGLRPCETANDVLSDDDDEDLEDLSVHPKSPNGVKYHEADSVDDSAVHLQLTGVAYKNHDYP</sequence>
<dbReference type="InterPro" id="IPR000731">
    <property type="entry name" value="SSD"/>
</dbReference>
<feature type="transmembrane region" description="Helical" evidence="3">
    <location>
        <begin position="871"/>
        <end position="891"/>
    </location>
</feature>
<evidence type="ECO:0000256" key="2">
    <source>
        <dbReference type="SAM" id="MobiDB-lite"/>
    </source>
</evidence>
<evidence type="ECO:0000256" key="1">
    <source>
        <dbReference type="ARBA" id="ARBA00005585"/>
    </source>
</evidence>
<dbReference type="PANTHER" id="PTHR10796:SF130">
    <property type="entry name" value="PATCHED DOMAIN-CONTAINING PROTEIN 3-LIKE PROTEIN"/>
    <property type="match status" value="1"/>
</dbReference>
<feature type="transmembrane region" description="Helical" evidence="3">
    <location>
        <begin position="485"/>
        <end position="502"/>
    </location>
</feature>
<feature type="region of interest" description="Disordered" evidence="2">
    <location>
        <begin position="1038"/>
        <end position="1060"/>
    </location>
</feature>
<feature type="compositionally biased region" description="Basic and acidic residues" evidence="2">
    <location>
        <begin position="1007"/>
        <end position="1016"/>
    </location>
</feature>
<keyword evidence="6" id="KW-1185">Reference proteome</keyword>
<feature type="compositionally biased region" description="Acidic residues" evidence="2">
    <location>
        <begin position="1039"/>
        <end position="1049"/>
    </location>
</feature>